<keyword evidence="2" id="KW-1185">Reference proteome</keyword>
<evidence type="ECO:0000313" key="2">
    <source>
        <dbReference type="Proteomes" id="UP000789901"/>
    </source>
</evidence>
<name>A0ABN7WGN4_GIGMA</name>
<organism evidence="1 2">
    <name type="scientific">Gigaspora margarita</name>
    <dbReference type="NCBI Taxonomy" id="4874"/>
    <lineage>
        <taxon>Eukaryota</taxon>
        <taxon>Fungi</taxon>
        <taxon>Fungi incertae sedis</taxon>
        <taxon>Mucoromycota</taxon>
        <taxon>Glomeromycotina</taxon>
        <taxon>Glomeromycetes</taxon>
        <taxon>Diversisporales</taxon>
        <taxon>Gigasporaceae</taxon>
        <taxon>Gigaspora</taxon>
    </lineage>
</organism>
<sequence length="112" mass="13015">MDLKGNIEVLKEIRNLVSRYQEQYLESEQFGSTNTICTMISVEECIPNEVQTTTNMGKNSRLSIEDPVLEVKAKTNECKITTNIETNEETCTEMKIKELKREVPNYKKQHRN</sequence>
<dbReference type="Proteomes" id="UP000789901">
    <property type="component" value="Unassembled WGS sequence"/>
</dbReference>
<protein>
    <submittedName>
        <fullName evidence="1">2995_t:CDS:1</fullName>
    </submittedName>
</protein>
<proteinExistence type="predicted"/>
<gene>
    <name evidence="1" type="ORF">GMARGA_LOCUS30788</name>
</gene>
<dbReference type="EMBL" id="CAJVQB010044301">
    <property type="protein sequence ID" value="CAG8831799.1"/>
    <property type="molecule type" value="Genomic_DNA"/>
</dbReference>
<comment type="caution">
    <text evidence="1">The sequence shown here is derived from an EMBL/GenBank/DDBJ whole genome shotgun (WGS) entry which is preliminary data.</text>
</comment>
<reference evidence="1 2" key="1">
    <citation type="submission" date="2021-06" db="EMBL/GenBank/DDBJ databases">
        <authorList>
            <person name="Kallberg Y."/>
            <person name="Tangrot J."/>
            <person name="Rosling A."/>
        </authorList>
    </citation>
    <scope>NUCLEOTIDE SEQUENCE [LARGE SCALE GENOMIC DNA]</scope>
    <source>
        <strain evidence="1 2">120-4 pot B 10/14</strain>
    </source>
</reference>
<evidence type="ECO:0000313" key="1">
    <source>
        <dbReference type="EMBL" id="CAG8831799.1"/>
    </source>
</evidence>
<accession>A0ABN7WGN4</accession>